<evidence type="ECO:0000313" key="3">
    <source>
        <dbReference type="Proteomes" id="UP000180098"/>
    </source>
</evidence>
<dbReference type="Proteomes" id="UP000180098">
    <property type="component" value="Unassembled WGS sequence"/>
</dbReference>
<accession>A0A1S2LK83</accession>
<evidence type="ECO:0000313" key="2">
    <source>
        <dbReference type="EMBL" id="OIJ12949.1"/>
    </source>
</evidence>
<dbReference type="AlphaFoldDB" id="A0A1S2LK83"/>
<dbReference type="EMBL" id="MLQQ01000018">
    <property type="protein sequence ID" value="OIJ12949.1"/>
    <property type="molecule type" value="Genomic_DNA"/>
</dbReference>
<dbReference type="RefSeq" id="WP_071313256.1">
    <property type="nucleotide sequence ID" value="NZ_MLQQ01000018.1"/>
</dbReference>
<proteinExistence type="predicted"/>
<gene>
    <name evidence="2" type="ORF">BKP35_10315</name>
</gene>
<keyword evidence="1" id="KW-0812">Transmembrane</keyword>
<protein>
    <recommendedName>
        <fullName evidence="4">DUF4367 domain-containing protein</fullName>
    </recommendedName>
</protein>
<dbReference type="OrthoDB" id="3035878at2"/>
<keyword evidence="1" id="KW-1133">Transmembrane helix</keyword>
<organism evidence="2 3">
    <name type="scientific">Anaerobacillus arseniciselenatis</name>
    <dbReference type="NCBI Taxonomy" id="85682"/>
    <lineage>
        <taxon>Bacteria</taxon>
        <taxon>Bacillati</taxon>
        <taxon>Bacillota</taxon>
        <taxon>Bacilli</taxon>
        <taxon>Bacillales</taxon>
        <taxon>Bacillaceae</taxon>
        <taxon>Anaerobacillus</taxon>
    </lineage>
</organism>
<evidence type="ECO:0000256" key="1">
    <source>
        <dbReference type="SAM" id="Phobius"/>
    </source>
</evidence>
<comment type="caution">
    <text evidence="2">The sequence shown here is derived from an EMBL/GenBank/DDBJ whole genome shotgun (WGS) entry which is preliminary data.</text>
</comment>
<evidence type="ECO:0008006" key="4">
    <source>
        <dbReference type="Google" id="ProtNLM"/>
    </source>
</evidence>
<keyword evidence="1" id="KW-0472">Membrane</keyword>
<reference evidence="2 3" key="1">
    <citation type="submission" date="2016-10" db="EMBL/GenBank/DDBJ databases">
        <title>Draft genome sequences of four alkaliphilic bacteria belonging to the Anaerobacillus genus.</title>
        <authorList>
            <person name="Bassil N.M."/>
            <person name="Lloyd J.R."/>
        </authorList>
    </citation>
    <scope>NUCLEOTIDE SEQUENCE [LARGE SCALE GENOMIC DNA]</scope>
    <source>
        <strain evidence="2 3">DSM 15340</strain>
    </source>
</reference>
<keyword evidence="3" id="KW-1185">Reference proteome</keyword>
<name>A0A1S2LK83_9BACI</name>
<feature type="transmembrane region" description="Helical" evidence="1">
    <location>
        <begin position="7"/>
        <end position="27"/>
    </location>
</feature>
<sequence>MSKNIQVVAVIVVLVGILIVGLALSPASSTNDDLIESGGYIIKENIAGFQLTEKITGEEALAQINHLHGQSIDIDAGYILHYETDNEMAIIWISKSTVQEDAERLFHEMNDIMGGSQMYSNHTEVDVNGEKIQYVFGMNMDNYYYFVEDRVIWIALTAGGGEQFLEEAIDTF</sequence>